<name>F8PA33_SERL9</name>
<reference evidence="1" key="1">
    <citation type="submission" date="2011-04" db="EMBL/GenBank/DDBJ databases">
        <title>Evolution of plant cell wall degrading machinery underlies the functional diversity of forest fungi.</title>
        <authorList>
            <consortium name="US DOE Joint Genome Institute (JGI-PGF)"/>
            <person name="Eastwood D.C."/>
            <person name="Floudas D."/>
            <person name="Binder M."/>
            <person name="Majcherczyk A."/>
            <person name="Schneider P."/>
            <person name="Aerts A."/>
            <person name="Asiegbu F.O."/>
            <person name="Baker S.E."/>
            <person name="Barry K."/>
            <person name="Bendiksby M."/>
            <person name="Blumentritt M."/>
            <person name="Coutinho P.M."/>
            <person name="Cullen D."/>
            <person name="Cullen D."/>
            <person name="Gathman A."/>
            <person name="Goodell B."/>
            <person name="Henrissat B."/>
            <person name="Ihrmark K."/>
            <person name="Kauserud H."/>
            <person name="Kohler A."/>
            <person name="LaButti K."/>
            <person name="Lapidus A."/>
            <person name="Lavin J.L."/>
            <person name="Lee Y.-H."/>
            <person name="Lindquist E."/>
            <person name="Lilly W."/>
            <person name="Lucas S."/>
            <person name="Morin E."/>
            <person name="Murat C."/>
            <person name="Oguiza J.A."/>
            <person name="Park J."/>
            <person name="Pisabarro A.G."/>
            <person name="Riley R."/>
            <person name="Rosling A."/>
            <person name="Salamov A."/>
            <person name="Schmidt O."/>
            <person name="Schmutz J."/>
            <person name="Skrede I."/>
            <person name="Stenlid J."/>
            <person name="Wiebenga A."/>
            <person name="Xie X."/>
            <person name="Kues U."/>
            <person name="Hibbett D.S."/>
            <person name="Hoffmeister D."/>
            <person name="Hogberg N."/>
            <person name="Martin F."/>
            <person name="Grigoriev I.V."/>
            <person name="Watkinson S.C."/>
        </authorList>
    </citation>
    <scope>NUCLEOTIDE SEQUENCE</scope>
    <source>
        <strain evidence="1">S7.9</strain>
    </source>
</reference>
<dbReference type="KEGG" id="sla:SERLADRAFT_478645"/>
<dbReference type="GeneID" id="18821210"/>
<gene>
    <name evidence="1" type="ORF">SERLADRAFT_478645</name>
</gene>
<dbReference type="Proteomes" id="UP000008064">
    <property type="component" value="Unassembled WGS sequence"/>
</dbReference>
<sequence>MSFTSVIYIFLHNMVDQTRVFFPKGPTFRQPQLGLLEWARYNDLWHFSHKIWLLPPMFNLIVALIEAHPMFHNSLNSPQYPVSLQLAIFLNRAGHYGNAAACSDIAE</sequence>
<dbReference type="HOGENOM" id="CLU_018552_16_0_1"/>
<dbReference type="RefSeq" id="XP_007323466.1">
    <property type="nucleotide sequence ID" value="XM_007323404.1"/>
</dbReference>
<dbReference type="AlphaFoldDB" id="F8PA33"/>
<protein>
    <submittedName>
        <fullName evidence="1">Uncharacterized protein</fullName>
    </submittedName>
</protein>
<dbReference type="OrthoDB" id="2408877at2759"/>
<dbReference type="EMBL" id="GL945442">
    <property type="protein sequence ID" value="EGO20031.1"/>
    <property type="molecule type" value="Genomic_DNA"/>
</dbReference>
<evidence type="ECO:0000313" key="1">
    <source>
        <dbReference type="EMBL" id="EGO20031.1"/>
    </source>
</evidence>
<proteinExistence type="predicted"/>
<accession>F8PA33</accession>
<organism>
    <name type="scientific">Serpula lacrymans var. lacrymans (strain S7.9)</name>
    <name type="common">Dry rot fungus</name>
    <dbReference type="NCBI Taxonomy" id="578457"/>
    <lineage>
        <taxon>Eukaryota</taxon>
        <taxon>Fungi</taxon>
        <taxon>Dikarya</taxon>
        <taxon>Basidiomycota</taxon>
        <taxon>Agaricomycotina</taxon>
        <taxon>Agaricomycetes</taxon>
        <taxon>Agaricomycetidae</taxon>
        <taxon>Boletales</taxon>
        <taxon>Coniophorineae</taxon>
        <taxon>Serpulaceae</taxon>
        <taxon>Serpula</taxon>
    </lineage>
</organism>